<evidence type="ECO:0000313" key="4">
    <source>
        <dbReference type="Proteomes" id="UP000568664"/>
    </source>
</evidence>
<proteinExistence type="predicted"/>
<dbReference type="InterPro" id="IPR029058">
    <property type="entry name" value="AB_hydrolase_fold"/>
</dbReference>
<dbReference type="InterPro" id="IPR000073">
    <property type="entry name" value="AB_hydrolase_1"/>
</dbReference>
<dbReference type="EMBL" id="JABBXH010000002">
    <property type="protein sequence ID" value="NMP31605.1"/>
    <property type="molecule type" value="Genomic_DNA"/>
</dbReference>
<evidence type="ECO:0000259" key="2">
    <source>
        <dbReference type="Pfam" id="PF00561"/>
    </source>
</evidence>
<dbReference type="PANTHER" id="PTHR43329">
    <property type="entry name" value="EPOXIDE HYDROLASE"/>
    <property type="match status" value="1"/>
</dbReference>
<dbReference type="Gene3D" id="3.40.50.1820">
    <property type="entry name" value="alpha/beta hydrolase"/>
    <property type="match status" value="1"/>
</dbReference>
<comment type="caution">
    <text evidence="3">The sequence shown here is derived from an EMBL/GenBank/DDBJ whole genome shotgun (WGS) entry which is preliminary data.</text>
</comment>
<dbReference type="PRINTS" id="PR00412">
    <property type="entry name" value="EPOXHYDRLASE"/>
</dbReference>
<dbReference type="SUPFAM" id="SSF53474">
    <property type="entry name" value="alpha/beta-Hydrolases"/>
    <property type="match status" value="1"/>
</dbReference>
<dbReference type="Pfam" id="PF00561">
    <property type="entry name" value="Abhydrolase_1"/>
    <property type="match status" value="1"/>
</dbReference>
<protein>
    <submittedName>
        <fullName evidence="3">Alpha/beta hydrolase</fullName>
    </submittedName>
</protein>
<sequence>MKSKYIDIAGCNIHYVEQGNIAIDNSTFVFLHGFPEYWGTWRNQLSYFAQSHHVIAPDLPGYNLSDKPEALSFYEVPNLIDFFAEFIRQISPNRKIILVAHDWGGAIAWPLAAFHSALIEKLVIINAAHPSTFTREMINSSEQREKSGYIHQLIAHGAEQELLANNCLYLQNKIFATMRSSFVTDELIQSYIELWQKPGVVKGMLNYYRAMPQLAPNNAESNSHIGPVTAIDKMKIPRIIINIPTLVLWGEKDQAFVIENLNQLARYVSQLTLKRFPKASHWLTHECSDEINQAISQFILPK</sequence>
<name>A0A7Y0LBP3_9GAMM</name>
<dbReference type="PRINTS" id="PR00111">
    <property type="entry name" value="ABHYDROLASE"/>
</dbReference>
<organism evidence="3 4">
    <name type="scientific">Thalassotalea algicola</name>
    <dbReference type="NCBI Taxonomy" id="2716224"/>
    <lineage>
        <taxon>Bacteria</taxon>
        <taxon>Pseudomonadati</taxon>
        <taxon>Pseudomonadota</taxon>
        <taxon>Gammaproteobacteria</taxon>
        <taxon>Alteromonadales</taxon>
        <taxon>Colwelliaceae</taxon>
        <taxon>Thalassotalea</taxon>
    </lineage>
</organism>
<keyword evidence="1 3" id="KW-0378">Hydrolase</keyword>
<evidence type="ECO:0000256" key="1">
    <source>
        <dbReference type="ARBA" id="ARBA00022801"/>
    </source>
</evidence>
<dbReference type="InterPro" id="IPR000639">
    <property type="entry name" value="Epox_hydrolase-like"/>
</dbReference>
<keyword evidence="4" id="KW-1185">Reference proteome</keyword>
<gene>
    <name evidence="3" type="ORF">HII17_08525</name>
</gene>
<dbReference type="GO" id="GO:0016787">
    <property type="term" value="F:hydrolase activity"/>
    <property type="evidence" value="ECO:0007669"/>
    <property type="project" value="UniProtKB-KW"/>
</dbReference>
<feature type="domain" description="AB hydrolase-1" evidence="2">
    <location>
        <begin position="27"/>
        <end position="283"/>
    </location>
</feature>
<accession>A0A7Y0LBP3</accession>
<dbReference type="Proteomes" id="UP000568664">
    <property type="component" value="Unassembled WGS sequence"/>
</dbReference>
<dbReference type="AlphaFoldDB" id="A0A7Y0LBP3"/>
<reference evidence="3 4" key="1">
    <citation type="submission" date="2020-04" db="EMBL/GenBank/DDBJ databases">
        <title>Thalassotalea sp. M1531, isolated from the surface of marine red alga.</title>
        <authorList>
            <person name="Pang L."/>
            <person name="Lu D.-C."/>
        </authorList>
    </citation>
    <scope>NUCLEOTIDE SEQUENCE [LARGE SCALE GENOMIC DNA]</scope>
    <source>
        <strain evidence="3 4">M1531</strain>
    </source>
</reference>
<evidence type="ECO:0000313" key="3">
    <source>
        <dbReference type="EMBL" id="NMP31605.1"/>
    </source>
</evidence>